<keyword evidence="7" id="KW-0032">Aminotransferase</keyword>
<dbReference type="Gene3D" id="3.40.640.10">
    <property type="entry name" value="Type I PLP-dependent aspartate aminotransferase-like (Major domain)"/>
    <property type="match status" value="1"/>
</dbReference>
<dbReference type="Proteomes" id="UP001500339">
    <property type="component" value="Unassembled WGS sequence"/>
</dbReference>
<comment type="caution">
    <text evidence="7">The sequence shown here is derived from an EMBL/GenBank/DDBJ whole genome shotgun (WGS) entry which is preliminary data.</text>
</comment>
<dbReference type="InterPro" id="IPR020578">
    <property type="entry name" value="Aminotrans_V_PyrdxlP_BS"/>
</dbReference>
<keyword evidence="3" id="KW-0663">Pyridoxal phosphate</keyword>
<organism evidence="7 8">
    <name type="scientific">Clostridium malenominatum</name>
    <dbReference type="NCBI Taxonomy" id="1539"/>
    <lineage>
        <taxon>Bacteria</taxon>
        <taxon>Bacillati</taxon>
        <taxon>Bacillota</taxon>
        <taxon>Clostridia</taxon>
        <taxon>Eubacteriales</taxon>
        <taxon>Clostridiaceae</taxon>
        <taxon>Clostridium</taxon>
    </lineage>
</organism>
<dbReference type="EMBL" id="BAAACF010000001">
    <property type="protein sequence ID" value="GAA0723438.1"/>
    <property type="molecule type" value="Genomic_DNA"/>
</dbReference>
<dbReference type="PROSITE" id="PS00595">
    <property type="entry name" value="AA_TRANSFER_CLASS_5"/>
    <property type="match status" value="1"/>
</dbReference>
<dbReference type="GO" id="GO:0008483">
    <property type="term" value="F:transaminase activity"/>
    <property type="evidence" value="ECO:0007669"/>
    <property type="project" value="UniProtKB-KW"/>
</dbReference>
<feature type="domain" description="Aminotransferase class V" evidence="6">
    <location>
        <begin position="26"/>
        <end position="412"/>
    </location>
</feature>
<sequence length="432" mass="48535">MYNNYNLVLGENAIVPLIDGRKVRYVNLDNAATTPAFKKVVEDLLDFLPYYSSIHRGMGYKSQVSTKLYDDGRKVVAKFVGADLNNSSVIFVKNTTEAINKLSNMLYNKYKDDIILSTEMEHHSNDLPWRKFKLEHVKIDNHGKLCLNDLEERLKKHGGKVKLVAVTGASNVTGYKNDIHYIARIAHKYGAKILVDGAQLVPHAPVNVKAIDSEEHIDYLVFSAHKMYAPFGIGVLIGAKDELENLPPDYSGGGTVDVVTLDSVKWLHTPEKDESGSPNVVGVVALTSAIKTLDKLGMKNIEEYENRLLKHAIRSLQRVKGLNMYCSDCNKNVSIITFNVDGMYHETVAKILSYEFGIGVRSGCFCAHPYIQRLLNISEEEVKKISKLAGSRPGMVRISFGIYNTLEEVDYFVYAIKKIISNKESYLKKYKN</sequence>
<keyword evidence="7" id="KW-0808">Transferase</keyword>
<evidence type="ECO:0000256" key="1">
    <source>
        <dbReference type="ARBA" id="ARBA00001933"/>
    </source>
</evidence>
<comment type="similarity">
    <text evidence="2">Belongs to the class-V pyridoxal-phosphate-dependent aminotransferase family. Csd subfamily.</text>
</comment>
<evidence type="ECO:0000256" key="5">
    <source>
        <dbReference type="RuleBase" id="RU004504"/>
    </source>
</evidence>
<accession>A0ABN1IXL0</accession>
<gene>
    <name evidence="7" type="ORF">GCM10008905_16050</name>
</gene>
<evidence type="ECO:0000256" key="4">
    <source>
        <dbReference type="ARBA" id="ARBA00050776"/>
    </source>
</evidence>
<evidence type="ECO:0000256" key="2">
    <source>
        <dbReference type="ARBA" id="ARBA00010447"/>
    </source>
</evidence>
<comment type="cofactor">
    <cofactor evidence="1 5">
        <name>pyridoxal 5'-phosphate</name>
        <dbReference type="ChEBI" id="CHEBI:597326"/>
    </cofactor>
</comment>
<dbReference type="RefSeq" id="WP_343768628.1">
    <property type="nucleotide sequence ID" value="NZ_BAAACF010000001.1"/>
</dbReference>
<comment type="catalytic activity">
    <reaction evidence="4">
        <text>(sulfur carrier)-H + L-cysteine = (sulfur carrier)-SH + L-alanine</text>
        <dbReference type="Rhea" id="RHEA:43892"/>
        <dbReference type="Rhea" id="RHEA-COMP:14737"/>
        <dbReference type="Rhea" id="RHEA-COMP:14739"/>
        <dbReference type="ChEBI" id="CHEBI:29917"/>
        <dbReference type="ChEBI" id="CHEBI:35235"/>
        <dbReference type="ChEBI" id="CHEBI:57972"/>
        <dbReference type="ChEBI" id="CHEBI:64428"/>
        <dbReference type="EC" id="2.8.1.7"/>
    </reaction>
</comment>
<dbReference type="Pfam" id="PF00266">
    <property type="entry name" value="Aminotran_5"/>
    <property type="match status" value="1"/>
</dbReference>
<dbReference type="PANTHER" id="PTHR43586:SF8">
    <property type="entry name" value="CYSTEINE DESULFURASE 1, CHLOROPLASTIC"/>
    <property type="match status" value="1"/>
</dbReference>
<evidence type="ECO:0000313" key="7">
    <source>
        <dbReference type="EMBL" id="GAA0723438.1"/>
    </source>
</evidence>
<keyword evidence="8" id="KW-1185">Reference proteome</keyword>
<evidence type="ECO:0000256" key="3">
    <source>
        <dbReference type="ARBA" id="ARBA00022898"/>
    </source>
</evidence>
<evidence type="ECO:0000259" key="6">
    <source>
        <dbReference type="Pfam" id="PF00266"/>
    </source>
</evidence>
<dbReference type="InterPro" id="IPR015421">
    <property type="entry name" value="PyrdxlP-dep_Trfase_major"/>
</dbReference>
<proteinExistence type="inferred from homology"/>
<dbReference type="InterPro" id="IPR015422">
    <property type="entry name" value="PyrdxlP-dep_Trfase_small"/>
</dbReference>
<dbReference type="PANTHER" id="PTHR43586">
    <property type="entry name" value="CYSTEINE DESULFURASE"/>
    <property type="match status" value="1"/>
</dbReference>
<dbReference type="SUPFAM" id="SSF53383">
    <property type="entry name" value="PLP-dependent transferases"/>
    <property type="match status" value="1"/>
</dbReference>
<name>A0ABN1IXL0_9CLOT</name>
<protein>
    <submittedName>
        <fullName evidence="7">Aminotransferase class V-fold PLP-dependent enzyme</fullName>
    </submittedName>
</protein>
<evidence type="ECO:0000313" key="8">
    <source>
        <dbReference type="Proteomes" id="UP001500339"/>
    </source>
</evidence>
<reference evidence="7 8" key="1">
    <citation type="journal article" date="2019" name="Int. J. Syst. Evol. Microbiol.">
        <title>The Global Catalogue of Microorganisms (GCM) 10K type strain sequencing project: providing services to taxonomists for standard genome sequencing and annotation.</title>
        <authorList>
            <consortium name="The Broad Institute Genomics Platform"/>
            <consortium name="The Broad Institute Genome Sequencing Center for Infectious Disease"/>
            <person name="Wu L."/>
            <person name="Ma J."/>
        </authorList>
    </citation>
    <scope>NUCLEOTIDE SEQUENCE [LARGE SCALE GENOMIC DNA]</scope>
    <source>
        <strain evidence="7 8">JCM 1405</strain>
    </source>
</reference>
<dbReference type="InterPro" id="IPR000192">
    <property type="entry name" value="Aminotrans_V_dom"/>
</dbReference>
<dbReference type="Gene3D" id="3.90.1150.10">
    <property type="entry name" value="Aspartate Aminotransferase, domain 1"/>
    <property type="match status" value="1"/>
</dbReference>
<dbReference type="InterPro" id="IPR015424">
    <property type="entry name" value="PyrdxlP-dep_Trfase"/>
</dbReference>